<feature type="transmembrane region" description="Helical" evidence="1">
    <location>
        <begin position="42"/>
        <end position="60"/>
    </location>
</feature>
<keyword evidence="1" id="KW-0812">Transmembrane</keyword>
<protein>
    <submittedName>
        <fullName evidence="2">Uncharacterized protein</fullName>
    </submittedName>
</protein>
<accession>A0A7W9P8B1</accession>
<organism evidence="2 3">
    <name type="scientific">Nocardia transvalensis</name>
    <dbReference type="NCBI Taxonomy" id="37333"/>
    <lineage>
        <taxon>Bacteria</taxon>
        <taxon>Bacillati</taxon>
        <taxon>Actinomycetota</taxon>
        <taxon>Actinomycetes</taxon>
        <taxon>Mycobacteriales</taxon>
        <taxon>Nocardiaceae</taxon>
        <taxon>Nocardia</taxon>
    </lineage>
</organism>
<feature type="transmembrane region" description="Helical" evidence="1">
    <location>
        <begin position="20"/>
        <end position="36"/>
    </location>
</feature>
<sequence length="62" mass="6345">MTSSTANRSGSHPDPERLSLRWFVILTTAGASGTAIGAITDVSLGVGIGLAVIGLLHTILDR</sequence>
<keyword evidence="1" id="KW-0472">Membrane</keyword>
<reference evidence="2 3" key="1">
    <citation type="submission" date="2020-08" db="EMBL/GenBank/DDBJ databases">
        <title>Sequencing the genomes of 1000 actinobacteria strains.</title>
        <authorList>
            <person name="Klenk H.-P."/>
        </authorList>
    </citation>
    <scope>NUCLEOTIDE SEQUENCE [LARGE SCALE GENOMIC DNA]</scope>
    <source>
        <strain evidence="2 3">DSM 43582</strain>
    </source>
</reference>
<dbReference type="RefSeq" id="WP_040749309.1">
    <property type="nucleotide sequence ID" value="NZ_JACHIT010000001.1"/>
</dbReference>
<dbReference type="Proteomes" id="UP000540412">
    <property type="component" value="Unassembled WGS sequence"/>
</dbReference>
<dbReference type="EMBL" id="JACHIT010000001">
    <property type="protein sequence ID" value="MBB5911270.1"/>
    <property type="molecule type" value="Genomic_DNA"/>
</dbReference>
<comment type="caution">
    <text evidence="2">The sequence shown here is derived from an EMBL/GenBank/DDBJ whole genome shotgun (WGS) entry which is preliminary data.</text>
</comment>
<evidence type="ECO:0000313" key="3">
    <source>
        <dbReference type="Proteomes" id="UP000540412"/>
    </source>
</evidence>
<proteinExistence type="predicted"/>
<evidence type="ECO:0000313" key="2">
    <source>
        <dbReference type="EMBL" id="MBB5911270.1"/>
    </source>
</evidence>
<gene>
    <name evidence="2" type="ORF">BJY24_000137</name>
</gene>
<name>A0A7W9P8B1_9NOCA</name>
<evidence type="ECO:0000256" key="1">
    <source>
        <dbReference type="SAM" id="Phobius"/>
    </source>
</evidence>
<keyword evidence="1" id="KW-1133">Transmembrane helix</keyword>
<dbReference type="AlphaFoldDB" id="A0A7W9P8B1"/>
<keyword evidence="3" id="KW-1185">Reference proteome</keyword>